<sequence length="124" mass="14065">MGYSGSHLFSQAVGCALTSATICLGQKRDKTRIRKAEAAHEAPEKSRRELRKQAQQRAQQDAIRRWPLLCARRILTLSPFLYWIPKDSCYGSSSRCSLMTLHMTITQSKLKRSEPSASCKVCYQ</sequence>
<dbReference type="AlphaFoldDB" id="A0AAV3YPJ0"/>
<name>A0AAV3YPJ0_9GAST</name>
<evidence type="ECO:0000256" key="1">
    <source>
        <dbReference type="SAM" id="MobiDB-lite"/>
    </source>
</evidence>
<gene>
    <name evidence="2" type="ORF">PoB_001055400</name>
</gene>
<feature type="compositionally biased region" description="Basic and acidic residues" evidence="1">
    <location>
        <begin position="34"/>
        <end position="47"/>
    </location>
</feature>
<comment type="caution">
    <text evidence="2">The sequence shown here is derived from an EMBL/GenBank/DDBJ whole genome shotgun (WGS) entry which is preliminary data.</text>
</comment>
<accession>A0AAV3YPJ0</accession>
<dbReference type="Proteomes" id="UP000735302">
    <property type="component" value="Unassembled WGS sequence"/>
</dbReference>
<organism evidence="2 3">
    <name type="scientific">Plakobranchus ocellatus</name>
    <dbReference type="NCBI Taxonomy" id="259542"/>
    <lineage>
        <taxon>Eukaryota</taxon>
        <taxon>Metazoa</taxon>
        <taxon>Spiralia</taxon>
        <taxon>Lophotrochozoa</taxon>
        <taxon>Mollusca</taxon>
        <taxon>Gastropoda</taxon>
        <taxon>Heterobranchia</taxon>
        <taxon>Euthyneura</taxon>
        <taxon>Panpulmonata</taxon>
        <taxon>Sacoglossa</taxon>
        <taxon>Placobranchoidea</taxon>
        <taxon>Plakobranchidae</taxon>
        <taxon>Plakobranchus</taxon>
    </lineage>
</organism>
<keyword evidence="3" id="KW-1185">Reference proteome</keyword>
<evidence type="ECO:0008006" key="4">
    <source>
        <dbReference type="Google" id="ProtNLM"/>
    </source>
</evidence>
<dbReference type="EMBL" id="BLXT01001274">
    <property type="protein sequence ID" value="GFN84048.1"/>
    <property type="molecule type" value="Genomic_DNA"/>
</dbReference>
<proteinExistence type="predicted"/>
<evidence type="ECO:0000313" key="3">
    <source>
        <dbReference type="Proteomes" id="UP000735302"/>
    </source>
</evidence>
<reference evidence="2 3" key="1">
    <citation type="journal article" date="2021" name="Elife">
        <title>Chloroplast acquisition without the gene transfer in kleptoplastic sea slugs, Plakobranchus ocellatus.</title>
        <authorList>
            <person name="Maeda T."/>
            <person name="Takahashi S."/>
            <person name="Yoshida T."/>
            <person name="Shimamura S."/>
            <person name="Takaki Y."/>
            <person name="Nagai Y."/>
            <person name="Toyoda A."/>
            <person name="Suzuki Y."/>
            <person name="Arimoto A."/>
            <person name="Ishii H."/>
            <person name="Satoh N."/>
            <person name="Nishiyama T."/>
            <person name="Hasebe M."/>
            <person name="Maruyama T."/>
            <person name="Minagawa J."/>
            <person name="Obokata J."/>
            <person name="Shigenobu S."/>
        </authorList>
    </citation>
    <scope>NUCLEOTIDE SEQUENCE [LARGE SCALE GENOMIC DNA]</scope>
</reference>
<evidence type="ECO:0000313" key="2">
    <source>
        <dbReference type="EMBL" id="GFN84048.1"/>
    </source>
</evidence>
<feature type="region of interest" description="Disordered" evidence="1">
    <location>
        <begin position="34"/>
        <end position="56"/>
    </location>
</feature>
<protein>
    <recommendedName>
        <fullName evidence="4">Secreted protein</fullName>
    </recommendedName>
</protein>